<dbReference type="Gene3D" id="1.10.10.10">
    <property type="entry name" value="Winged helix-like DNA-binding domain superfamily/Winged helix DNA-binding domain"/>
    <property type="match status" value="1"/>
</dbReference>
<organism evidence="8 9">
    <name type="scientific">Actinospica acidithermotolerans</name>
    <dbReference type="NCBI Taxonomy" id="2828514"/>
    <lineage>
        <taxon>Bacteria</taxon>
        <taxon>Bacillati</taxon>
        <taxon>Actinomycetota</taxon>
        <taxon>Actinomycetes</taxon>
        <taxon>Catenulisporales</taxon>
        <taxon>Actinospicaceae</taxon>
        <taxon>Actinospica</taxon>
    </lineage>
</organism>
<sequence length="1093" mass="117927">MRYSLLGPLRVWSDGTEIPIRGRLRRALLAALVLDHDTVVHADRLVQLLWGDKADSGAPLHNQLMRLRQALGDSALIRAVPPGYLLHVAPADLDLAAFTDHFVQANEAAASAEWLSARKLYAAALDLWRGEMLVDVPALHSHPAIQRYAEDRLVALQGRIEADLNLGRHAEIIDELKVLTVSNPLREALHAQLMLALYRAGRRTDALDVYRDLRRTTIAELGGEPGTAIQALRRNIFNASPSLAVPPSLNTSTSVGTGTPRSALPTPRQLPADTRLFTGRHSELDELTSRATDGSGAQPSGTVVISAINGMGGVGKTALAIRAAHRMRDCYPDGQLFIDLHGYAADLDPIAPEDALDYLLRSLGVPPQAIPGDVEARTALYRSKLAGTRTLIVLDNAVNAAQVRPLLPAAPGCLVLVTSRNRLTSLDGAHLLALDVLSHDDAAALLREVAGPARAADLAARADAAAELATLCAHTPLALRIVAARLRHDSTLTVETLTAELAEEANRLAGLQDDDRDLTTVFNASLRILPEFAQQLFRLLGLVPGPDFDLYAAAHLAATDLSTAEHHLSTLLDHNLLIQHTPGRYRLHDLLRAHARTLAAEDPAVSTGAFDRLVDYYLAVACAADGPAPRLLAQRVSKVIKPFPDLAELSSARLWRRTEHANLLALIAHPSTGTHRRDTLIDALSEFHRSEGPWSTAAELLTILLASARDRSDRAEEVRILCELSVAICGLGEAETALDHLGRALAIVRELGDRRAEADVLSSIGATHFQRGDNHLAVEPYEQASAIYREVGPPVLLAGVVFRLAILAHCEGRNASAREHFAQAADLYRAAGSKDGEANTLLTSSRAAYALEDFGAVRPMLDRGLELTRQTANKISTANVLQEIGRQQLLTGDFEAAADKLDEALTLHLEIGFRLGEANIYFERGRIAAAQGHVDVAEGWLTRSLDLSLEIRNAFGEAQARNELAKLLCAAGELDLVAPHLDRALQINLEAQYLVGEAEVRNTIAAYRAASNGAEAGLALYRDALDLAVRAEHPLEKARALEGMARCEVRLGMLESGVEHLRAAVDLYGRMKVVEYEPAAAWLEELAGAGGIG</sequence>
<evidence type="ECO:0000256" key="1">
    <source>
        <dbReference type="ARBA" id="ARBA00005820"/>
    </source>
</evidence>
<dbReference type="Gene3D" id="1.25.40.10">
    <property type="entry name" value="Tetratricopeptide repeat domain"/>
    <property type="match status" value="3"/>
</dbReference>
<dbReference type="InterPro" id="IPR016032">
    <property type="entry name" value="Sig_transdc_resp-reg_C-effctor"/>
</dbReference>
<dbReference type="InterPro" id="IPR027417">
    <property type="entry name" value="P-loop_NTPase"/>
</dbReference>
<dbReference type="GO" id="GO:0006355">
    <property type="term" value="P:regulation of DNA-templated transcription"/>
    <property type="evidence" value="ECO:0007669"/>
    <property type="project" value="InterPro"/>
</dbReference>
<feature type="domain" description="Bacterial transcriptional activator" evidence="7">
    <location>
        <begin position="93"/>
        <end position="237"/>
    </location>
</feature>
<dbReference type="AlphaFoldDB" id="A0A941EA90"/>
<dbReference type="PANTHER" id="PTHR35807">
    <property type="entry name" value="TRANSCRIPTIONAL REGULATOR REDD-RELATED"/>
    <property type="match status" value="1"/>
</dbReference>
<protein>
    <submittedName>
        <fullName evidence="8">Tetratricopeptide repeat protein</fullName>
    </submittedName>
</protein>
<evidence type="ECO:0000259" key="7">
    <source>
        <dbReference type="SMART" id="SM01043"/>
    </source>
</evidence>
<keyword evidence="2" id="KW-0805">Transcription regulation</keyword>
<comment type="caution">
    <text evidence="8">The sequence shown here is derived from an EMBL/GenBank/DDBJ whole genome shotgun (WGS) entry which is preliminary data.</text>
</comment>
<dbReference type="InterPro" id="IPR005158">
    <property type="entry name" value="BTAD"/>
</dbReference>
<dbReference type="InterPro" id="IPR036388">
    <property type="entry name" value="WH-like_DNA-bd_sf"/>
</dbReference>
<dbReference type="SUPFAM" id="SSF52540">
    <property type="entry name" value="P-loop containing nucleoside triphosphate hydrolases"/>
    <property type="match status" value="1"/>
</dbReference>
<dbReference type="InterPro" id="IPR011990">
    <property type="entry name" value="TPR-like_helical_dom_sf"/>
</dbReference>
<reference evidence="8" key="1">
    <citation type="submission" date="2021-04" db="EMBL/GenBank/DDBJ databases">
        <title>Genome based classification of Actinospica acidithermotolerans sp. nov., an actinobacterium isolated from an Indonesian hot spring.</title>
        <authorList>
            <person name="Kusuma A.B."/>
            <person name="Putra K.E."/>
            <person name="Nafisah S."/>
            <person name="Loh J."/>
            <person name="Nouioui I."/>
            <person name="Goodfellow M."/>
        </authorList>
    </citation>
    <scope>NUCLEOTIDE SEQUENCE</scope>
    <source>
        <strain evidence="8">MGRD01-02</strain>
    </source>
</reference>
<evidence type="ECO:0000313" key="8">
    <source>
        <dbReference type="EMBL" id="MBR7829100.1"/>
    </source>
</evidence>
<dbReference type="InterPro" id="IPR051677">
    <property type="entry name" value="AfsR-DnrI-RedD_regulator"/>
</dbReference>
<evidence type="ECO:0000256" key="5">
    <source>
        <dbReference type="SAM" id="MobiDB-lite"/>
    </source>
</evidence>
<comment type="similarity">
    <text evidence="1">Belongs to the AfsR/DnrI/RedD regulatory family.</text>
</comment>
<dbReference type="EMBL" id="JAGSOH010000074">
    <property type="protein sequence ID" value="MBR7829100.1"/>
    <property type="molecule type" value="Genomic_DNA"/>
</dbReference>
<feature type="compositionally biased region" description="Polar residues" evidence="5">
    <location>
        <begin position="248"/>
        <end position="260"/>
    </location>
</feature>
<feature type="domain" description="OmpR/PhoB-type" evidence="6">
    <location>
        <begin position="15"/>
        <end position="86"/>
    </location>
</feature>
<evidence type="ECO:0000313" key="9">
    <source>
        <dbReference type="Proteomes" id="UP000676325"/>
    </source>
</evidence>
<dbReference type="GO" id="GO:0003677">
    <property type="term" value="F:DNA binding"/>
    <property type="evidence" value="ECO:0007669"/>
    <property type="project" value="UniProtKB-KW"/>
</dbReference>
<keyword evidence="4" id="KW-0804">Transcription</keyword>
<dbReference type="RefSeq" id="WP_212520236.1">
    <property type="nucleotide sequence ID" value="NZ_JAGSOH010000074.1"/>
</dbReference>
<name>A0A941EA90_9ACTN</name>
<proteinExistence type="inferred from homology"/>
<evidence type="ECO:0000256" key="4">
    <source>
        <dbReference type="ARBA" id="ARBA00023163"/>
    </source>
</evidence>
<dbReference type="SMART" id="SM00028">
    <property type="entry name" value="TPR"/>
    <property type="match status" value="7"/>
</dbReference>
<dbReference type="InterPro" id="IPR019734">
    <property type="entry name" value="TPR_rpt"/>
</dbReference>
<dbReference type="SMART" id="SM00862">
    <property type="entry name" value="Trans_reg_C"/>
    <property type="match status" value="1"/>
</dbReference>
<dbReference type="PRINTS" id="PR00364">
    <property type="entry name" value="DISEASERSIST"/>
</dbReference>
<accession>A0A941EA90</accession>
<gene>
    <name evidence="8" type="ORF">KDK95_22525</name>
</gene>
<dbReference type="GO" id="GO:0000160">
    <property type="term" value="P:phosphorelay signal transduction system"/>
    <property type="evidence" value="ECO:0007669"/>
    <property type="project" value="InterPro"/>
</dbReference>
<dbReference type="SMART" id="SM01043">
    <property type="entry name" value="BTAD"/>
    <property type="match status" value="1"/>
</dbReference>
<evidence type="ECO:0000256" key="2">
    <source>
        <dbReference type="ARBA" id="ARBA00023015"/>
    </source>
</evidence>
<evidence type="ECO:0000259" key="6">
    <source>
        <dbReference type="SMART" id="SM00862"/>
    </source>
</evidence>
<keyword evidence="3" id="KW-0238">DNA-binding</keyword>
<dbReference type="Proteomes" id="UP000676325">
    <property type="component" value="Unassembled WGS sequence"/>
</dbReference>
<evidence type="ECO:0000256" key="3">
    <source>
        <dbReference type="ARBA" id="ARBA00023125"/>
    </source>
</evidence>
<dbReference type="SUPFAM" id="SSF46894">
    <property type="entry name" value="C-terminal effector domain of the bipartite response regulators"/>
    <property type="match status" value="1"/>
</dbReference>
<dbReference type="Pfam" id="PF03704">
    <property type="entry name" value="BTAD"/>
    <property type="match status" value="1"/>
</dbReference>
<dbReference type="SUPFAM" id="SSF48452">
    <property type="entry name" value="TPR-like"/>
    <property type="match status" value="3"/>
</dbReference>
<keyword evidence="9" id="KW-1185">Reference proteome</keyword>
<dbReference type="Gene3D" id="3.40.50.300">
    <property type="entry name" value="P-loop containing nucleotide triphosphate hydrolases"/>
    <property type="match status" value="1"/>
</dbReference>
<dbReference type="Pfam" id="PF13424">
    <property type="entry name" value="TPR_12"/>
    <property type="match status" value="1"/>
</dbReference>
<dbReference type="CDD" id="cd15831">
    <property type="entry name" value="BTAD"/>
    <property type="match status" value="1"/>
</dbReference>
<dbReference type="GO" id="GO:0043531">
    <property type="term" value="F:ADP binding"/>
    <property type="evidence" value="ECO:0007669"/>
    <property type="project" value="InterPro"/>
</dbReference>
<dbReference type="PANTHER" id="PTHR35807:SF1">
    <property type="entry name" value="TRANSCRIPTIONAL REGULATOR REDD"/>
    <property type="match status" value="1"/>
</dbReference>
<dbReference type="InterPro" id="IPR001867">
    <property type="entry name" value="OmpR/PhoB-type_DNA-bd"/>
</dbReference>
<feature type="region of interest" description="Disordered" evidence="5">
    <location>
        <begin position="247"/>
        <end position="270"/>
    </location>
</feature>